<evidence type="ECO:0000256" key="3">
    <source>
        <dbReference type="ARBA" id="ARBA00022989"/>
    </source>
</evidence>
<protein>
    <submittedName>
        <fullName evidence="7">Uncharacterized protein</fullName>
    </submittedName>
</protein>
<reference evidence="7" key="1">
    <citation type="submission" date="2021-03" db="EMBL/GenBank/DDBJ databases">
        <authorList>
            <person name="Tagirdzhanova G."/>
        </authorList>
    </citation>
    <scope>NUCLEOTIDE SEQUENCE</scope>
</reference>
<evidence type="ECO:0000256" key="6">
    <source>
        <dbReference type="SAM" id="Phobius"/>
    </source>
</evidence>
<evidence type="ECO:0000256" key="4">
    <source>
        <dbReference type="ARBA" id="ARBA00023136"/>
    </source>
</evidence>
<dbReference type="EMBL" id="CAJPDS010000023">
    <property type="protein sequence ID" value="CAF9918934.1"/>
    <property type="molecule type" value="Genomic_DNA"/>
</dbReference>
<proteinExistence type="predicted"/>
<accession>A0A8H3F6M6</accession>
<evidence type="ECO:0000256" key="1">
    <source>
        <dbReference type="ARBA" id="ARBA00004167"/>
    </source>
</evidence>
<dbReference type="AlphaFoldDB" id="A0A8H3F6M6"/>
<dbReference type="Proteomes" id="UP000664521">
    <property type="component" value="Unassembled WGS sequence"/>
</dbReference>
<evidence type="ECO:0000313" key="7">
    <source>
        <dbReference type="EMBL" id="CAF9918934.1"/>
    </source>
</evidence>
<evidence type="ECO:0000313" key="8">
    <source>
        <dbReference type="Proteomes" id="UP000664521"/>
    </source>
</evidence>
<dbReference type="OrthoDB" id="4205486at2759"/>
<dbReference type="Pfam" id="PF14880">
    <property type="entry name" value="COX14"/>
    <property type="match status" value="1"/>
</dbReference>
<organism evidence="7 8">
    <name type="scientific">Heterodermia speciosa</name>
    <dbReference type="NCBI Taxonomy" id="116794"/>
    <lineage>
        <taxon>Eukaryota</taxon>
        <taxon>Fungi</taxon>
        <taxon>Dikarya</taxon>
        <taxon>Ascomycota</taxon>
        <taxon>Pezizomycotina</taxon>
        <taxon>Lecanoromycetes</taxon>
        <taxon>OSLEUM clade</taxon>
        <taxon>Lecanoromycetidae</taxon>
        <taxon>Caliciales</taxon>
        <taxon>Physciaceae</taxon>
        <taxon>Heterodermia</taxon>
    </lineage>
</organism>
<keyword evidence="2 6" id="KW-0812">Transmembrane</keyword>
<feature type="compositionally biased region" description="Low complexity" evidence="5">
    <location>
        <begin position="40"/>
        <end position="53"/>
    </location>
</feature>
<comment type="subcellular location">
    <subcellularLocation>
        <location evidence="1">Membrane</location>
        <topology evidence="1">Single-pass membrane protein</topology>
    </subcellularLocation>
</comment>
<comment type="caution">
    <text evidence="7">The sequence shown here is derived from an EMBL/GenBank/DDBJ whole genome shotgun (WGS) entry which is preliminary data.</text>
</comment>
<dbReference type="GO" id="GO:0016020">
    <property type="term" value="C:membrane"/>
    <property type="evidence" value="ECO:0007669"/>
    <property type="project" value="UniProtKB-SubCell"/>
</dbReference>
<evidence type="ECO:0000256" key="5">
    <source>
        <dbReference type="SAM" id="MobiDB-lite"/>
    </source>
</evidence>
<name>A0A8H3F6M6_9LECA</name>
<feature type="transmembrane region" description="Helical" evidence="6">
    <location>
        <begin position="125"/>
        <end position="144"/>
    </location>
</feature>
<feature type="compositionally biased region" description="Polar residues" evidence="5">
    <location>
        <begin position="54"/>
        <end position="70"/>
    </location>
</feature>
<keyword evidence="4 6" id="KW-0472">Membrane</keyword>
<keyword evidence="8" id="KW-1185">Reference proteome</keyword>
<keyword evidence="3 6" id="KW-1133">Transmembrane helix</keyword>
<sequence>MRQSARLLRSVTDATLFTATPPHAHCAPTPIRRAAAGTFSPSSSPSVSSPPSSNVQPNASNFNPSKSQNTRPAAPVPPPRPIETPAQKVARLRAARLAAKTAEVSRWDRIVVTGRVWADRAHRTVAWSLIAFSVIAFVVLSYAVTDMVIYNRRKRNAWMKDQIRNKEETVMAAIQNEKAGQPLTEDQELALNNEKARFQAEERKKAKGGIIKRLTTPFTGLFAGMRSSGSEEEEALGTGEGEGGLVDRVGQRVYEVEEEVVDGLQKAEGEVVQRVRRAERGLKEAVAGNLGSGGKQAEQGALAAVHEAGREAKEKPRGGPLDQMAENMVQSGREKFENLKRGWFGGR</sequence>
<gene>
    <name evidence="7" type="ORF">HETSPECPRED_003878</name>
</gene>
<evidence type="ECO:0000256" key="2">
    <source>
        <dbReference type="ARBA" id="ARBA00022692"/>
    </source>
</evidence>
<feature type="region of interest" description="Disordered" evidence="5">
    <location>
        <begin position="33"/>
        <end position="83"/>
    </location>
</feature>
<dbReference type="InterPro" id="IPR029208">
    <property type="entry name" value="COX14"/>
</dbReference>